<evidence type="ECO:0000313" key="3">
    <source>
        <dbReference type="Proteomes" id="UP000403266"/>
    </source>
</evidence>
<dbReference type="AlphaFoldDB" id="A0A5N7MBA9"/>
<evidence type="ECO:0000259" key="1">
    <source>
        <dbReference type="Pfam" id="PF13629"/>
    </source>
</evidence>
<comment type="caution">
    <text evidence="2">The sequence shown here is derived from an EMBL/GenBank/DDBJ whole genome shotgun (WGS) entry which is preliminary data.</text>
</comment>
<dbReference type="InterPro" id="IPR032789">
    <property type="entry name" value="T2SS-T3SS_pil_N"/>
</dbReference>
<dbReference type="OrthoDB" id="9815749at2"/>
<proteinExistence type="predicted"/>
<accession>A0A5N7MBA9</accession>
<dbReference type="Proteomes" id="UP000403266">
    <property type="component" value="Unassembled WGS sequence"/>
</dbReference>
<name>A0A5N7MBA9_9HYPH</name>
<evidence type="ECO:0000313" key="2">
    <source>
        <dbReference type="EMBL" id="MPR24135.1"/>
    </source>
</evidence>
<reference evidence="2 3" key="1">
    <citation type="journal article" date="2019" name="Syst. Appl. Microbiol.">
        <title>Microvirga tunisiensis sp. nov., a root nodule symbiotic bacterium isolated from Lupinus micranthus and L. luteus grown in Northern Tunisia.</title>
        <authorList>
            <person name="Msaddak A."/>
            <person name="Rejili M."/>
            <person name="Duran D."/>
            <person name="Mars M."/>
            <person name="Palacios J.M."/>
            <person name="Ruiz-Argueso T."/>
            <person name="Rey L."/>
            <person name="Imperial J."/>
        </authorList>
    </citation>
    <scope>NUCLEOTIDE SEQUENCE [LARGE SCALE GENOMIC DNA]</scope>
    <source>
        <strain evidence="2 3">Lmie10</strain>
    </source>
</reference>
<protein>
    <recommendedName>
        <fullName evidence="1">Pilus formation protein N-terminal domain-containing protein</fullName>
    </recommendedName>
</protein>
<dbReference type="Pfam" id="PF13629">
    <property type="entry name" value="T2SS-T3SS_pil_N"/>
    <property type="match status" value="1"/>
</dbReference>
<sequence length="204" mass="21478">MSDPVRHPVRSSPFAGVLQRRFYVRSTCVGALISLSLGLASTAYAVESQVKEVDPELAAPDSPFTTVDEAPSKPLKMTVSVATDQALVVRAPGGLKTLILGNPAIADVNAQKHGILVVTGKTYGVTNLVLVGDEGKILGEALIQVQAPKYGIVSVQRGMEKESYSCTPKCNPTVVLGDSQQYFSETSQQSTARAGWVSAGSTGR</sequence>
<dbReference type="EMBL" id="VOSK01000003">
    <property type="protein sequence ID" value="MPR24135.1"/>
    <property type="molecule type" value="Genomic_DNA"/>
</dbReference>
<feature type="domain" description="Pilus formation protein N-terminal" evidence="1">
    <location>
        <begin position="78"/>
        <end position="145"/>
    </location>
</feature>
<organism evidence="2 3">
    <name type="scientific">Microvirga tunisiensis</name>
    <dbReference type="NCBI Taxonomy" id="2108360"/>
    <lineage>
        <taxon>Bacteria</taxon>
        <taxon>Pseudomonadati</taxon>
        <taxon>Pseudomonadota</taxon>
        <taxon>Alphaproteobacteria</taxon>
        <taxon>Hyphomicrobiales</taxon>
        <taxon>Methylobacteriaceae</taxon>
        <taxon>Microvirga</taxon>
    </lineage>
</organism>
<keyword evidence="3" id="KW-1185">Reference proteome</keyword>
<gene>
    <name evidence="2" type="ORF">FS320_02565</name>
</gene>